<accession>A0A4Y7TYS6</accession>
<dbReference type="Gene3D" id="3.80.10.10">
    <property type="entry name" value="Ribonuclease Inhibitor"/>
    <property type="match status" value="1"/>
</dbReference>
<name>A0A4Y7TYS6_COPMI</name>
<keyword evidence="3" id="KW-1185">Reference proteome</keyword>
<gene>
    <name evidence="2" type="ORF">FA13DRAFT_1769906</name>
</gene>
<feature type="region of interest" description="Disordered" evidence="1">
    <location>
        <begin position="65"/>
        <end position="92"/>
    </location>
</feature>
<evidence type="ECO:0000313" key="3">
    <source>
        <dbReference type="Proteomes" id="UP000298030"/>
    </source>
</evidence>
<dbReference type="AlphaFoldDB" id="A0A4Y7TYS6"/>
<reference evidence="2 3" key="1">
    <citation type="journal article" date="2019" name="Nat. Ecol. Evol.">
        <title>Megaphylogeny resolves global patterns of mushroom evolution.</title>
        <authorList>
            <person name="Varga T."/>
            <person name="Krizsan K."/>
            <person name="Foldi C."/>
            <person name="Dima B."/>
            <person name="Sanchez-Garcia M."/>
            <person name="Sanchez-Ramirez S."/>
            <person name="Szollosi G.J."/>
            <person name="Szarkandi J.G."/>
            <person name="Papp V."/>
            <person name="Albert L."/>
            <person name="Andreopoulos W."/>
            <person name="Angelini C."/>
            <person name="Antonin V."/>
            <person name="Barry K.W."/>
            <person name="Bougher N.L."/>
            <person name="Buchanan P."/>
            <person name="Buyck B."/>
            <person name="Bense V."/>
            <person name="Catcheside P."/>
            <person name="Chovatia M."/>
            <person name="Cooper J."/>
            <person name="Damon W."/>
            <person name="Desjardin D."/>
            <person name="Finy P."/>
            <person name="Geml J."/>
            <person name="Haridas S."/>
            <person name="Hughes K."/>
            <person name="Justo A."/>
            <person name="Karasinski D."/>
            <person name="Kautmanova I."/>
            <person name="Kiss B."/>
            <person name="Kocsube S."/>
            <person name="Kotiranta H."/>
            <person name="LaButti K.M."/>
            <person name="Lechner B.E."/>
            <person name="Liimatainen K."/>
            <person name="Lipzen A."/>
            <person name="Lukacs Z."/>
            <person name="Mihaltcheva S."/>
            <person name="Morgado L.N."/>
            <person name="Niskanen T."/>
            <person name="Noordeloos M.E."/>
            <person name="Ohm R.A."/>
            <person name="Ortiz-Santana B."/>
            <person name="Ovrebo C."/>
            <person name="Racz N."/>
            <person name="Riley R."/>
            <person name="Savchenko A."/>
            <person name="Shiryaev A."/>
            <person name="Soop K."/>
            <person name="Spirin V."/>
            <person name="Szebenyi C."/>
            <person name="Tomsovsky M."/>
            <person name="Tulloss R.E."/>
            <person name="Uehling J."/>
            <person name="Grigoriev I.V."/>
            <person name="Vagvolgyi C."/>
            <person name="Papp T."/>
            <person name="Martin F.M."/>
            <person name="Miettinen O."/>
            <person name="Hibbett D.S."/>
            <person name="Nagy L.G."/>
        </authorList>
    </citation>
    <scope>NUCLEOTIDE SEQUENCE [LARGE SCALE GENOMIC DNA]</scope>
    <source>
        <strain evidence="2 3">FP101781</strain>
    </source>
</reference>
<sequence length="396" mass="44588">MTTCLKRKQRPSTVDSRAAKRPRGPMDTQAPALSNGRLMGFSELPEELIREIIRYYPSIDDTAYNPEELEAPRGTKPSKRRQRRAATSNVHTGDARCQPVAYLDRTDTLRALRATCTAYRAIFQPLLWESVNVCFPSRKAGTERGNGAHAEPAYRTIGEALYRKSQGLLANPGLAVIVRCVNVIFTRYNMDVALPAFARCLRLMPNLRTIRVLDANPQMPNIIRKAFADDFPLLGVRTLIIPAVCHELLKRCPNVERVWCNQGAGNKLLTVIRGFCKQVVEVKGFRCEENIESMKRLVKELPNLEFLELNAPLVTDTVALLADLKRLRRVDIRIPGGGQELEDAAIQRTIREVKAILHALSKTKERQLRFIARSPEGWDITLPSTDTTIDVDMCSD</sequence>
<dbReference type="EMBL" id="QPFP01000002">
    <property type="protein sequence ID" value="TEB38729.1"/>
    <property type="molecule type" value="Genomic_DNA"/>
</dbReference>
<feature type="compositionally biased region" description="Basic residues" evidence="1">
    <location>
        <begin position="1"/>
        <end position="10"/>
    </location>
</feature>
<comment type="caution">
    <text evidence="2">The sequence shown here is derived from an EMBL/GenBank/DDBJ whole genome shotgun (WGS) entry which is preliminary data.</text>
</comment>
<evidence type="ECO:0000313" key="2">
    <source>
        <dbReference type="EMBL" id="TEB38729.1"/>
    </source>
</evidence>
<organism evidence="2 3">
    <name type="scientific">Coprinellus micaceus</name>
    <name type="common">Glistening ink-cap mushroom</name>
    <name type="synonym">Coprinus micaceus</name>
    <dbReference type="NCBI Taxonomy" id="71717"/>
    <lineage>
        <taxon>Eukaryota</taxon>
        <taxon>Fungi</taxon>
        <taxon>Dikarya</taxon>
        <taxon>Basidiomycota</taxon>
        <taxon>Agaricomycotina</taxon>
        <taxon>Agaricomycetes</taxon>
        <taxon>Agaricomycetidae</taxon>
        <taxon>Agaricales</taxon>
        <taxon>Agaricineae</taxon>
        <taxon>Psathyrellaceae</taxon>
        <taxon>Coprinellus</taxon>
    </lineage>
</organism>
<dbReference type="Proteomes" id="UP000298030">
    <property type="component" value="Unassembled WGS sequence"/>
</dbReference>
<feature type="region of interest" description="Disordered" evidence="1">
    <location>
        <begin position="1"/>
        <end position="34"/>
    </location>
</feature>
<dbReference type="InterPro" id="IPR032675">
    <property type="entry name" value="LRR_dom_sf"/>
</dbReference>
<proteinExistence type="predicted"/>
<protein>
    <recommendedName>
        <fullName evidence="4">F-box domain-containing protein</fullName>
    </recommendedName>
</protein>
<evidence type="ECO:0008006" key="4">
    <source>
        <dbReference type="Google" id="ProtNLM"/>
    </source>
</evidence>
<dbReference type="OrthoDB" id="3251070at2759"/>
<evidence type="ECO:0000256" key="1">
    <source>
        <dbReference type="SAM" id="MobiDB-lite"/>
    </source>
</evidence>